<evidence type="ECO:0000259" key="8">
    <source>
        <dbReference type="PROSITE" id="PS51462"/>
    </source>
</evidence>
<dbReference type="AlphaFoldDB" id="W8WWH8"/>
<accession>W8WWH8</accession>
<dbReference type="GO" id="GO:0010945">
    <property type="term" value="F:coenzyme A diphosphatase activity"/>
    <property type="evidence" value="ECO:0007669"/>
    <property type="project" value="InterPro"/>
</dbReference>
<feature type="region of interest" description="Disordered" evidence="7">
    <location>
        <begin position="247"/>
        <end position="279"/>
    </location>
</feature>
<evidence type="ECO:0000256" key="2">
    <source>
        <dbReference type="ARBA" id="ARBA00001946"/>
    </source>
</evidence>
<dbReference type="InterPro" id="IPR000086">
    <property type="entry name" value="NUDIX_hydrolase_dom"/>
</dbReference>
<gene>
    <name evidence="9" type="ORF">BN940_07261</name>
</gene>
<name>W8WWH8_CASD6</name>
<dbReference type="PANTHER" id="PTHR12992:SF11">
    <property type="entry name" value="MITOCHONDRIAL COENZYME A DIPHOSPHATASE NUDT8"/>
    <property type="match status" value="1"/>
</dbReference>
<feature type="domain" description="Nudix hydrolase" evidence="8">
    <location>
        <begin position="68"/>
        <end position="202"/>
    </location>
</feature>
<dbReference type="CDD" id="cd03426">
    <property type="entry name" value="NUDIX_CoAse_Nudt7"/>
    <property type="match status" value="1"/>
</dbReference>
<evidence type="ECO:0000256" key="5">
    <source>
        <dbReference type="ARBA" id="ARBA00022842"/>
    </source>
</evidence>
<evidence type="ECO:0000313" key="10">
    <source>
        <dbReference type="Proteomes" id="UP000019805"/>
    </source>
</evidence>
<dbReference type="Gene3D" id="3.90.79.10">
    <property type="entry name" value="Nucleoside Triphosphate Pyrophosphohydrolase"/>
    <property type="match status" value="1"/>
</dbReference>
<keyword evidence="4 9" id="KW-0378">Hydrolase</keyword>
<keyword evidence="3" id="KW-0479">Metal-binding</keyword>
<evidence type="ECO:0000256" key="3">
    <source>
        <dbReference type="ARBA" id="ARBA00022723"/>
    </source>
</evidence>
<dbReference type="Proteomes" id="UP000019805">
    <property type="component" value="Chromosome"/>
</dbReference>
<dbReference type="KEGG" id="cdn:BN940_07261"/>
<dbReference type="PANTHER" id="PTHR12992">
    <property type="entry name" value="NUDIX HYDROLASE"/>
    <property type="match status" value="1"/>
</dbReference>
<dbReference type="EMBL" id="HG916765">
    <property type="protein sequence ID" value="CDM23919.1"/>
    <property type="molecule type" value="Genomic_DNA"/>
</dbReference>
<dbReference type="STRING" id="1437824.BN940_07261"/>
<reference evidence="9 10" key="1">
    <citation type="journal article" date="2014" name="BMC Microbiol.">
        <title>The oxygen-independent metabolism of cyclic monoterpenes in Castellaniella defragrans 65Phen.</title>
        <authorList>
            <person name="Petasch J."/>
            <person name="Disch E.M."/>
            <person name="Markert S."/>
            <person name="Becher D."/>
            <person name="Schweder T."/>
            <person name="Huttel B."/>
            <person name="Reinhardt R."/>
            <person name="Harder J."/>
        </authorList>
    </citation>
    <scope>NUCLEOTIDE SEQUENCE [LARGE SCALE GENOMIC DNA]</scope>
    <source>
        <strain evidence="9">65Phen</strain>
    </source>
</reference>
<evidence type="ECO:0000313" key="9">
    <source>
        <dbReference type="EMBL" id="CDM23919.1"/>
    </source>
</evidence>
<dbReference type="InterPro" id="IPR015797">
    <property type="entry name" value="NUDIX_hydrolase-like_dom_sf"/>
</dbReference>
<dbReference type="NCBIfam" id="NF007980">
    <property type="entry name" value="PRK10707.1"/>
    <property type="match status" value="1"/>
</dbReference>
<comment type="cofactor">
    <cofactor evidence="2">
        <name>Mg(2+)</name>
        <dbReference type="ChEBI" id="CHEBI:18420"/>
    </cofactor>
</comment>
<evidence type="ECO:0000256" key="6">
    <source>
        <dbReference type="ARBA" id="ARBA00023211"/>
    </source>
</evidence>
<dbReference type="Pfam" id="PF00293">
    <property type="entry name" value="NUDIX"/>
    <property type="match status" value="1"/>
</dbReference>
<dbReference type="InterPro" id="IPR045121">
    <property type="entry name" value="CoAse"/>
</dbReference>
<organism evidence="9 10">
    <name type="scientific">Castellaniella defragrans (strain DSM 12143 / CCUG 39792 / 65Phen)</name>
    <name type="common">Alcaligenes defragrans</name>
    <dbReference type="NCBI Taxonomy" id="1437824"/>
    <lineage>
        <taxon>Bacteria</taxon>
        <taxon>Pseudomonadati</taxon>
        <taxon>Pseudomonadota</taxon>
        <taxon>Betaproteobacteria</taxon>
        <taxon>Burkholderiales</taxon>
        <taxon>Alcaligenaceae</taxon>
        <taxon>Castellaniella</taxon>
    </lineage>
</organism>
<keyword evidence="10" id="KW-1185">Reference proteome</keyword>
<sequence length="279" mass="30443">MPAPDRERVAGFDPQVQPILPCTPLPPLPAASLRLDAIREAFQHPVEWRVEPLFAQAFVPGGDSYARARQAAVLMPLVQRKAGLHVLFTRRAAHLHHHAGQISFPGGRIESTDSGPIAAAIRETREEIGVDQRFVQVIGTQPTLLTTTQFLMTPVIGELLPGFHIRPDASEVAEVFEVPLAILMDPGRHVLHRMESALGHGRCYFAIRWQSHFIWGATAILIRNFYHFLAASQGIVAPGVAPQGVVPESAVPQDAVPQEETPQEEAPHGADPQGGNDLK</sequence>
<dbReference type="HOGENOM" id="CLU_040940_5_1_4"/>
<dbReference type="PROSITE" id="PS51462">
    <property type="entry name" value="NUDIX"/>
    <property type="match status" value="1"/>
</dbReference>
<evidence type="ECO:0000256" key="1">
    <source>
        <dbReference type="ARBA" id="ARBA00001936"/>
    </source>
</evidence>
<dbReference type="PATRIC" id="fig|1437824.5.peg.1435"/>
<evidence type="ECO:0000256" key="4">
    <source>
        <dbReference type="ARBA" id="ARBA00022801"/>
    </source>
</evidence>
<comment type="cofactor">
    <cofactor evidence="1">
        <name>Mn(2+)</name>
        <dbReference type="ChEBI" id="CHEBI:29035"/>
    </cofactor>
</comment>
<proteinExistence type="predicted"/>
<keyword evidence="6" id="KW-0464">Manganese</keyword>
<dbReference type="SUPFAM" id="SSF55811">
    <property type="entry name" value="Nudix"/>
    <property type="match status" value="1"/>
</dbReference>
<keyword evidence="5" id="KW-0460">Magnesium</keyword>
<evidence type="ECO:0000256" key="7">
    <source>
        <dbReference type="SAM" id="MobiDB-lite"/>
    </source>
</evidence>
<dbReference type="eggNOG" id="COG0494">
    <property type="taxonomic scope" value="Bacteria"/>
</dbReference>
<protein>
    <submittedName>
        <fullName evidence="9">Hypothetical nudix hydrolase YeaB</fullName>
    </submittedName>
</protein>
<dbReference type="GO" id="GO:0046872">
    <property type="term" value="F:metal ion binding"/>
    <property type="evidence" value="ECO:0007669"/>
    <property type="project" value="UniProtKB-KW"/>
</dbReference>